<gene>
    <name evidence="2" type="ORF">JK363_41740</name>
</gene>
<sequence>RGYLGRPGLTGERFVADPYGPPGTRMYRTGDLVRWTTTGELVFTGRADNQVKIRGYRVEPGEIEATLTRHPDVAQTAVVVREDRPGDQRLVAYVVPATTATPDPATLRAHTAATLPDHMVPAAVVVL</sequence>
<evidence type="ECO:0000259" key="1">
    <source>
        <dbReference type="Pfam" id="PF13193"/>
    </source>
</evidence>
<accession>A0ABS1NS94</accession>
<dbReference type="EMBL" id="JAERRF010000218">
    <property type="protein sequence ID" value="MBL1102979.1"/>
    <property type="molecule type" value="Genomic_DNA"/>
</dbReference>
<dbReference type="RefSeq" id="WP_201883531.1">
    <property type="nucleotide sequence ID" value="NZ_JAERRF010000218.1"/>
</dbReference>
<reference evidence="2 3" key="1">
    <citation type="submission" date="2021-01" db="EMBL/GenBank/DDBJ databases">
        <title>WGS of actinomycetes isolated from Thailand.</title>
        <authorList>
            <person name="Thawai C."/>
        </authorList>
    </citation>
    <scope>NUCLEOTIDE SEQUENCE [LARGE SCALE GENOMIC DNA]</scope>
    <source>
        <strain evidence="2 3">CA1R205</strain>
    </source>
</reference>
<feature type="non-terminal residue" evidence="2">
    <location>
        <position position="1"/>
    </location>
</feature>
<dbReference type="Gene3D" id="2.30.38.10">
    <property type="entry name" value="Luciferase, Domain 3"/>
    <property type="match status" value="1"/>
</dbReference>
<dbReference type="PANTHER" id="PTHR45527">
    <property type="entry name" value="NONRIBOSOMAL PEPTIDE SYNTHETASE"/>
    <property type="match status" value="1"/>
</dbReference>
<dbReference type="InterPro" id="IPR025110">
    <property type="entry name" value="AMP-bd_C"/>
</dbReference>
<protein>
    <submittedName>
        <fullName evidence="2">AMP-binding protein</fullName>
    </submittedName>
</protein>
<dbReference type="Proteomes" id="UP000634229">
    <property type="component" value="Unassembled WGS sequence"/>
</dbReference>
<evidence type="ECO:0000313" key="3">
    <source>
        <dbReference type="Proteomes" id="UP000634229"/>
    </source>
</evidence>
<dbReference type="PANTHER" id="PTHR45527:SF1">
    <property type="entry name" value="FATTY ACID SYNTHASE"/>
    <property type="match status" value="1"/>
</dbReference>
<keyword evidence="3" id="KW-1185">Reference proteome</keyword>
<evidence type="ECO:0000313" key="2">
    <source>
        <dbReference type="EMBL" id="MBL1102979.1"/>
    </source>
</evidence>
<feature type="domain" description="AMP-binding enzyme C-terminal" evidence="1">
    <location>
        <begin position="62"/>
        <end position="126"/>
    </location>
</feature>
<dbReference type="Pfam" id="PF13193">
    <property type="entry name" value="AMP-binding_C"/>
    <property type="match status" value="1"/>
</dbReference>
<dbReference type="InterPro" id="IPR045851">
    <property type="entry name" value="AMP-bd_C_sf"/>
</dbReference>
<comment type="caution">
    <text evidence="2">The sequence shown here is derived from an EMBL/GenBank/DDBJ whole genome shotgun (WGS) entry which is preliminary data.</text>
</comment>
<dbReference type="SUPFAM" id="SSF56801">
    <property type="entry name" value="Acetyl-CoA synthetase-like"/>
    <property type="match status" value="1"/>
</dbReference>
<proteinExistence type="predicted"/>
<name>A0ABS1NS94_9ACTN</name>
<dbReference type="Gene3D" id="3.30.300.30">
    <property type="match status" value="1"/>
</dbReference>
<organism evidence="2 3">
    <name type="scientific">Streptomyces coffeae</name>
    <dbReference type="NCBI Taxonomy" id="621382"/>
    <lineage>
        <taxon>Bacteria</taxon>
        <taxon>Bacillati</taxon>
        <taxon>Actinomycetota</taxon>
        <taxon>Actinomycetes</taxon>
        <taxon>Kitasatosporales</taxon>
        <taxon>Streptomycetaceae</taxon>
        <taxon>Streptomyces</taxon>
    </lineage>
</organism>
<feature type="non-terminal residue" evidence="2">
    <location>
        <position position="127"/>
    </location>
</feature>